<keyword evidence="4" id="KW-1185">Reference proteome</keyword>
<dbReference type="AlphaFoldDB" id="A0A4R6DSL7"/>
<evidence type="ECO:0008006" key="5">
    <source>
        <dbReference type="Google" id="ProtNLM"/>
    </source>
</evidence>
<dbReference type="OrthoDB" id="9152488at2"/>
<keyword evidence="2" id="KW-0732">Signal</keyword>
<proteinExistence type="predicted"/>
<feature type="chain" id="PRO_5020373510" description="Toxin co-regulated pilus biosynthesis protein Q" evidence="2">
    <location>
        <begin position="23"/>
        <end position="200"/>
    </location>
</feature>
<protein>
    <recommendedName>
        <fullName evidence="5">Toxin co-regulated pilus biosynthesis protein Q</fullName>
    </recommendedName>
</protein>
<sequence length="200" mass="21685">MKTMSIKAITALCLALPLYVSAATGSYDSPVVAPGTTFIPKAATPSTRQPVSTSGNPFAAQQQSKPVVTSVTTSPARQVYGYDYQVNGSFTNGGSISASATDPRWQFVDPTSVYMRTVWPEDVTTIRQAVSYLLEPTGYRLVTRYPAPRESALLVDKPIPPIAKLNRTMPVVDALQLLVGLKNYVVIDHAHHLVSFQRGE</sequence>
<dbReference type="Proteomes" id="UP000295530">
    <property type="component" value="Unassembled WGS sequence"/>
</dbReference>
<name>A0A4R6DSL7_SCAGO</name>
<evidence type="ECO:0000256" key="2">
    <source>
        <dbReference type="SAM" id="SignalP"/>
    </source>
</evidence>
<reference evidence="3 4" key="1">
    <citation type="submission" date="2019-03" db="EMBL/GenBank/DDBJ databases">
        <title>Genomic analyses of the natural microbiome of Caenorhabditis elegans.</title>
        <authorList>
            <person name="Samuel B."/>
        </authorList>
    </citation>
    <scope>NUCLEOTIDE SEQUENCE [LARGE SCALE GENOMIC DNA]</scope>
    <source>
        <strain evidence="3 4">BIGb0156</strain>
    </source>
</reference>
<organism evidence="3 4">
    <name type="scientific">Scandinavium goeteborgense</name>
    <dbReference type="NCBI Taxonomy" id="1851514"/>
    <lineage>
        <taxon>Bacteria</taxon>
        <taxon>Pseudomonadati</taxon>
        <taxon>Pseudomonadota</taxon>
        <taxon>Gammaproteobacteria</taxon>
        <taxon>Enterobacterales</taxon>
        <taxon>Enterobacteriaceae</taxon>
        <taxon>Scandinavium</taxon>
    </lineage>
</organism>
<evidence type="ECO:0000313" key="4">
    <source>
        <dbReference type="Proteomes" id="UP000295530"/>
    </source>
</evidence>
<feature type="region of interest" description="Disordered" evidence="1">
    <location>
        <begin position="42"/>
        <end position="66"/>
    </location>
</feature>
<comment type="caution">
    <text evidence="3">The sequence shown here is derived from an EMBL/GenBank/DDBJ whole genome shotgun (WGS) entry which is preliminary data.</text>
</comment>
<dbReference type="RefSeq" id="WP_133462464.1">
    <property type="nucleotide sequence ID" value="NZ_SNVX01000028.1"/>
</dbReference>
<feature type="compositionally biased region" description="Polar residues" evidence="1">
    <location>
        <begin position="44"/>
        <end position="66"/>
    </location>
</feature>
<dbReference type="EMBL" id="SNVX01000028">
    <property type="protein sequence ID" value="TDN48067.1"/>
    <property type="molecule type" value="Genomic_DNA"/>
</dbReference>
<gene>
    <name evidence="3" type="ORF">EC847_12818</name>
</gene>
<evidence type="ECO:0000256" key="1">
    <source>
        <dbReference type="SAM" id="MobiDB-lite"/>
    </source>
</evidence>
<accession>A0A4R6DSL7</accession>
<feature type="signal peptide" evidence="2">
    <location>
        <begin position="1"/>
        <end position="22"/>
    </location>
</feature>
<evidence type="ECO:0000313" key="3">
    <source>
        <dbReference type="EMBL" id="TDN48067.1"/>
    </source>
</evidence>